<dbReference type="EMBL" id="AP017655">
    <property type="protein sequence ID" value="BAV65648.1"/>
    <property type="molecule type" value="Genomic_DNA"/>
</dbReference>
<name>A0A1E1F562_9SPHN</name>
<dbReference type="OrthoDB" id="8281449at2"/>
<dbReference type="KEGG" id="sclo:SCLO_1026080"/>
<reference evidence="1 2" key="1">
    <citation type="submission" date="2016-10" db="EMBL/GenBank/DDBJ databases">
        <title>Complete Genome Sequence of the Nonylphenol-Degrading Bacterium Sphingobium cloacae JCM 10874T.</title>
        <authorList>
            <person name="Ootsuka M."/>
            <person name="Nishizawa T."/>
            <person name="Ohta H."/>
        </authorList>
    </citation>
    <scope>NUCLEOTIDE SEQUENCE [LARGE SCALE GENOMIC DNA]</scope>
    <source>
        <strain evidence="1 2">JCM 10874</strain>
    </source>
</reference>
<dbReference type="RefSeq" id="WP_066515248.1">
    <property type="nucleotide sequence ID" value="NZ_AP017655.1"/>
</dbReference>
<evidence type="ECO:0000313" key="1">
    <source>
        <dbReference type="EMBL" id="BAV65648.1"/>
    </source>
</evidence>
<dbReference type="AlphaFoldDB" id="A0A1E1F562"/>
<proteinExistence type="predicted"/>
<sequence length="134" mass="14452">MHSLIILEVARQPDGSLPDRLLELAYRASQRGCIMLLLNGVSPFEVDAALDPLVGRMPLDIPGVVYRDVAEGDSLSPAVTDAAMIFLSPGLARRCPSLTRLASRRYARPAAALPILERLGRPTSLRELAGRAHG</sequence>
<dbReference type="Proteomes" id="UP000218272">
    <property type="component" value="Chromosome SCLO_1"/>
</dbReference>
<organism evidence="1 2">
    <name type="scientific">Sphingobium cloacae</name>
    <dbReference type="NCBI Taxonomy" id="120107"/>
    <lineage>
        <taxon>Bacteria</taxon>
        <taxon>Pseudomonadati</taxon>
        <taxon>Pseudomonadota</taxon>
        <taxon>Alphaproteobacteria</taxon>
        <taxon>Sphingomonadales</taxon>
        <taxon>Sphingomonadaceae</taxon>
        <taxon>Sphingobium</taxon>
    </lineage>
</organism>
<protein>
    <submittedName>
        <fullName evidence="1">Uncharacterized protein</fullName>
    </submittedName>
</protein>
<evidence type="ECO:0000313" key="2">
    <source>
        <dbReference type="Proteomes" id="UP000218272"/>
    </source>
</evidence>
<keyword evidence="2" id="KW-1185">Reference proteome</keyword>
<accession>A0A1E1F562</accession>
<gene>
    <name evidence="1" type="ORF">SCLO_1026080</name>
</gene>